<feature type="region of interest" description="Disordered" evidence="7">
    <location>
        <begin position="1"/>
        <end position="63"/>
    </location>
</feature>
<protein>
    <submittedName>
        <fullName evidence="8">Uncharacterized protein</fullName>
    </submittedName>
</protein>
<feature type="non-terminal residue" evidence="8">
    <location>
        <position position="228"/>
    </location>
</feature>
<accession>A0A0G4L8D1</accession>
<keyword evidence="3" id="KW-0813">Transport</keyword>
<evidence type="ECO:0000256" key="1">
    <source>
        <dbReference type="ARBA" id="ARBA00004308"/>
    </source>
</evidence>
<organism evidence="8 9">
    <name type="scientific">Verticillium longisporum</name>
    <name type="common">Verticillium dahliae var. longisporum</name>
    <dbReference type="NCBI Taxonomy" id="100787"/>
    <lineage>
        <taxon>Eukaryota</taxon>
        <taxon>Fungi</taxon>
        <taxon>Dikarya</taxon>
        <taxon>Ascomycota</taxon>
        <taxon>Pezizomycotina</taxon>
        <taxon>Sordariomycetes</taxon>
        <taxon>Hypocreomycetidae</taxon>
        <taxon>Glomerellales</taxon>
        <taxon>Plectosphaerellaceae</taxon>
        <taxon>Verticillium</taxon>
    </lineage>
</organism>
<gene>
    <name evidence="8" type="ORF">BN1708_017647</name>
</gene>
<keyword evidence="9" id="KW-1185">Reference proteome</keyword>
<sequence>AEAERAAREKMEAERKHEAEQAKLHAETMARIQREAKEKYEAEMKAAAEQKKREDDARAAAEAAARAKFEAQLKAEAEAKLAADKKAAEDAEAKKKILDMCAQNNYANLVDFDWYIDVLTQLVRMAPAPRSVGTELESASSYGSSTSGDIAEKIGDELRNVSVKVMAMRRSVVMAADLILTQLNADTPPGHFITSASIKSIAWIIGEYPIMLSSTDDSLTTLLQTIPR</sequence>
<dbReference type="Proteomes" id="UP000044602">
    <property type="component" value="Unassembled WGS sequence"/>
</dbReference>
<keyword evidence="6" id="KW-0472">Membrane</keyword>
<feature type="non-terminal residue" evidence="8">
    <location>
        <position position="1"/>
    </location>
</feature>
<dbReference type="EMBL" id="CVQH01009380">
    <property type="protein sequence ID" value="CRK18241.1"/>
    <property type="molecule type" value="Genomic_DNA"/>
</dbReference>
<evidence type="ECO:0000256" key="6">
    <source>
        <dbReference type="ARBA" id="ARBA00023136"/>
    </source>
</evidence>
<keyword evidence="5" id="KW-0653">Protein transport</keyword>
<evidence type="ECO:0000256" key="5">
    <source>
        <dbReference type="ARBA" id="ARBA00022927"/>
    </source>
</evidence>
<reference evidence="8 9" key="1">
    <citation type="submission" date="2015-05" db="EMBL/GenBank/DDBJ databases">
        <authorList>
            <person name="Wang D.B."/>
            <person name="Wang M."/>
        </authorList>
    </citation>
    <scope>NUCLEOTIDE SEQUENCE [LARGE SCALE GENOMIC DNA]</scope>
    <source>
        <strain evidence="8">VL1</strain>
    </source>
</reference>
<dbReference type="GO" id="GO:0006623">
    <property type="term" value="P:protein targeting to vacuole"/>
    <property type="evidence" value="ECO:0007669"/>
    <property type="project" value="TreeGrafter"/>
</dbReference>
<keyword evidence="4" id="KW-0677">Repeat</keyword>
<evidence type="ECO:0000256" key="7">
    <source>
        <dbReference type="SAM" id="MobiDB-lite"/>
    </source>
</evidence>
<dbReference type="AlphaFoldDB" id="A0A0G4L8D1"/>
<proteinExistence type="inferred from homology"/>
<dbReference type="GO" id="GO:0030123">
    <property type="term" value="C:AP-3 adaptor complex"/>
    <property type="evidence" value="ECO:0007669"/>
    <property type="project" value="InterPro"/>
</dbReference>
<evidence type="ECO:0000256" key="4">
    <source>
        <dbReference type="ARBA" id="ARBA00022737"/>
    </source>
</evidence>
<evidence type="ECO:0000313" key="8">
    <source>
        <dbReference type="EMBL" id="CRK18241.1"/>
    </source>
</evidence>
<dbReference type="PANTHER" id="PTHR22781">
    <property type="entry name" value="DELTA ADAPTIN-RELATED"/>
    <property type="match status" value="1"/>
</dbReference>
<dbReference type="InterPro" id="IPR017105">
    <property type="entry name" value="AP3_complex_dsu"/>
</dbReference>
<evidence type="ECO:0000256" key="3">
    <source>
        <dbReference type="ARBA" id="ARBA00022448"/>
    </source>
</evidence>
<comment type="similarity">
    <text evidence="2">Belongs to the adaptor complexes large subunit family.</text>
</comment>
<evidence type="ECO:0000256" key="2">
    <source>
        <dbReference type="ARBA" id="ARBA00006613"/>
    </source>
</evidence>
<dbReference type="GO" id="GO:0006896">
    <property type="term" value="P:Golgi to vacuole transport"/>
    <property type="evidence" value="ECO:0007669"/>
    <property type="project" value="TreeGrafter"/>
</dbReference>
<dbReference type="GO" id="GO:0010008">
    <property type="term" value="C:endosome membrane"/>
    <property type="evidence" value="ECO:0007669"/>
    <property type="project" value="TreeGrafter"/>
</dbReference>
<dbReference type="InterPro" id="IPR011989">
    <property type="entry name" value="ARM-like"/>
</dbReference>
<comment type="subcellular location">
    <subcellularLocation>
        <location evidence="1">Endomembrane system</location>
    </subcellularLocation>
</comment>
<name>A0A0G4L8D1_VERLO</name>
<dbReference type="Gene3D" id="1.25.10.10">
    <property type="entry name" value="Leucine-rich Repeat Variant"/>
    <property type="match status" value="1"/>
</dbReference>
<dbReference type="STRING" id="100787.A0A0G4L8D1"/>
<dbReference type="PANTHER" id="PTHR22781:SF12">
    <property type="entry name" value="AP-3 COMPLEX SUBUNIT DELTA-1"/>
    <property type="match status" value="1"/>
</dbReference>
<evidence type="ECO:0000313" key="9">
    <source>
        <dbReference type="Proteomes" id="UP000044602"/>
    </source>
</evidence>